<dbReference type="InterPro" id="IPR011055">
    <property type="entry name" value="Dup_hybrid_motif"/>
</dbReference>
<sequence length="577" mass="63856">MRRLFLIALCLLGGITARAQELNPDDYIFPVQNVAGLFSSNFGEMRPNHFHSGVDIKTDGVTGKSVIAVADGYICRIAVTPGGYGRAIYIAHPNGTTSVYGHLSVFRSDIEKYVHEERYRTRQNSINLYPSPDKFPLKQGDEFAKSGNTGASSGPHLHFEIRDSRTQRTLNTISSGVIRSRDQIPPLLVKLHYVEVDTVGGVPVHATPRAIELAAKAPGQYVLKQDAPLPVGNRGYFILEATDRKDGVSNTFGVWRVSETVDNEKIFELRIDGFAFDETRYCNAVACYPMQVGSRNELIRLTQMDGCIDAFYPVMKNRALLTPAEGQAQQVRIEAEDDSGNISTLEFTIVGQSSDKNFRASCDSSLPVIDNRSPFYRDEYQCSVEIPAGTFYEPIFYRSSSRPSGSVSVNTVSIHSPVFSILDSTLPLHKAAKITIQAMLPPDLQPHASLGFVRNNRVSFAGGKYKDGAVSVNTRTLGEFCVVVDTVPPKITPQFNADEPIKSRSISFKWSDNYSGLGSYTATIDGKWVLLDRNPMNGTITHTFDDSRTPKGESYLFKLTVTDNCGNKTVWEKRISR</sequence>
<evidence type="ECO:0000259" key="2">
    <source>
        <dbReference type="Pfam" id="PF01551"/>
    </source>
</evidence>
<dbReference type="EMBL" id="DWYR01000021">
    <property type="protein sequence ID" value="HJA99301.1"/>
    <property type="molecule type" value="Genomic_DNA"/>
</dbReference>
<reference evidence="3" key="2">
    <citation type="submission" date="2021-04" db="EMBL/GenBank/DDBJ databases">
        <authorList>
            <person name="Gilroy R."/>
        </authorList>
    </citation>
    <scope>NUCLEOTIDE SEQUENCE</scope>
    <source>
        <strain evidence="3">CHK169-11906</strain>
    </source>
</reference>
<comment type="caution">
    <text evidence="3">The sequence shown here is derived from an EMBL/GenBank/DDBJ whole genome shotgun (WGS) entry which is preliminary data.</text>
</comment>
<dbReference type="CDD" id="cd12797">
    <property type="entry name" value="M23_peptidase"/>
    <property type="match status" value="1"/>
</dbReference>
<evidence type="ECO:0000313" key="4">
    <source>
        <dbReference type="Proteomes" id="UP000824259"/>
    </source>
</evidence>
<dbReference type="Proteomes" id="UP000824259">
    <property type="component" value="Unassembled WGS sequence"/>
</dbReference>
<dbReference type="InterPro" id="IPR050570">
    <property type="entry name" value="Cell_wall_metabolism_enzyme"/>
</dbReference>
<protein>
    <submittedName>
        <fullName evidence="3">M23 family metallopeptidase</fullName>
    </submittedName>
</protein>
<dbReference type="Pfam" id="PF01551">
    <property type="entry name" value="Peptidase_M23"/>
    <property type="match status" value="1"/>
</dbReference>
<evidence type="ECO:0000256" key="1">
    <source>
        <dbReference type="SAM" id="SignalP"/>
    </source>
</evidence>
<dbReference type="GO" id="GO:0004222">
    <property type="term" value="F:metalloendopeptidase activity"/>
    <property type="evidence" value="ECO:0007669"/>
    <property type="project" value="TreeGrafter"/>
</dbReference>
<dbReference type="Gene3D" id="2.70.70.10">
    <property type="entry name" value="Glucose Permease (Domain IIA)"/>
    <property type="match status" value="1"/>
</dbReference>
<feature type="domain" description="M23ase beta-sheet core" evidence="2">
    <location>
        <begin position="50"/>
        <end position="114"/>
    </location>
</feature>
<proteinExistence type="predicted"/>
<gene>
    <name evidence="3" type="ORF">H9779_06885</name>
</gene>
<organism evidence="3 4">
    <name type="scientific">Candidatus Alistipes avicola</name>
    <dbReference type="NCBI Taxonomy" id="2838432"/>
    <lineage>
        <taxon>Bacteria</taxon>
        <taxon>Pseudomonadati</taxon>
        <taxon>Bacteroidota</taxon>
        <taxon>Bacteroidia</taxon>
        <taxon>Bacteroidales</taxon>
        <taxon>Rikenellaceae</taxon>
        <taxon>Alistipes</taxon>
    </lineage>
</organism>
<dbReference type="AlphaFoldDB" id="A0A9D2RHV8"/>
<accession>A0A9D2RHV8</accession>
<dbReference type="PANTHER" id="PTHR21666">
    <property type="entry name" value="PEPTIDASE-RELATED"/>
    <property type="match status" value="1"/>
</dbReference>
<name>A0A9D2RHV8_9BACT</name>
<dbReference type="PANTHER" id="PTHR21666:SF285">
    <property type="entry name" value="M23 FAMILY METALLOPEPTIDASE"/>
    <property type="match status" value="1"/>
</dbReference>
<reference evidence="3" key="1">
    <citation type="journal article" date="2021" name="PeerJ">
        <title>Extensive microbial diversity within the chicken gut microbiome revealed by metagenomics and culture.</title>
        <authorList>
            <person name="Gilroy R."/>
            <person name="Ravi A."/>
            <person name="Getino M."/>
            <person name="Pursley I."/>
            <person name="Horton D.L."/>
            <person name="Alikhan N.F."/>
            <person name="Baker D."/>
            <person name="Gharbi K."/>
            <person name="Hall N."/>
            <person name="Watson M."/>
            <person name="Adriaenssens E.M."/>
            <person name="Foster-Nyarko E."/>
            <person name="Jarju S."/>
            <person name="Secka A."/>
            <person name="Antonio M."/>
            <person name="Oren A."/>
            <person name="Chaudhuri R.R."/>
            <person name="La Ragione R."/>
            <person name="Hildebrand F."/>
            <person name="Pallen M.J."/>
        </authorList>
    </citation>
    <scope>NUCLEOTIDE SEQUENCE</scope>
    <source>
        <strain evidence="3">CHK169-11906</strain>
    </source>
</reference>
<dbReference type="SUPFAM" id="SSF51261">
    <property type="entry name" value="Duplicated hybrid motif"/>
    <property type="match status" value="1"/>
</dbReference>
<dbReference type="InterPro" id="IPR016047">
    <property type="entry name" value="M23ase_b-sheet_dom"/>
</dbReference>
<feature type="signal peptide" evidence="1">
    <location>
        <begin position="1"/>
        <end position="19"/>
    </location>
</feature>
<evidence type="ECO:0000313" key="3">
    <source>
        <dbReference type="EMBL" id="HJA99301.1"/>
    </source>
</evidence>
<feature type="chain" id="PRO_5038888326" evidence="1">
    <location>
        <begin position="20"/>
        <end position="577"/>
    </location>
</feature>
<keyword evidence="1" id="KW-0732">Signal</keyword>